<sequence>MFARPVLSASTCKYAHLRFSPAQRLWRAPIKYPCRAMATSSKVHLTPSQQAVFYVPGITSDTANTTSELLQENYEKHHIFFNHAGFHNHIVHHLLSLFALNATPAELMQGWNDNVSYQRPPVPLKQSVVTDMHDPQKYKTYLGNENHYHNFLVFFQEEINQKGWQEVLNEYIFKGDERADDMLVRMFGGILHPIIHLGFGVEFEQPAIIAEALAQAAVHGNREASHLIESEKAAKAHSLDTRSGTTIVQLVEEIYADMERGSRNRAKHSSQVHVTEENLEEKTAEMINAVVYFTGAAQHPPHQIKFDFFNIHAVNLSIFFCSFLRQSWLSIPNKIRLLEWKIRMDLAMYASPRPPKLLLDEIANYKSKKDSSWEDIFKRVKTYHDDGHACKLVRALANGEQVCKKYEHKDGFVIKGDMWRKLGNMAIDSVEAGSPDYVRSGAWSSVPLRDQSRI</sequence>
<proteinExistence type="predicted"/>
<organism evidence="2 3">
    <name type="scientific">Talaromyces proteolyticus</name>
    <dbReference type="NCBI Taxonomy" id="1131652"/>
    <lineage>
        <taxon>Eukaryota</taxon>
        <taxon>Fungi</taxon>
        <taxon>Dikarya</taxon>
        <taxon>Ascomycota</taxon>
        <taxon>Pezizomycotina</taxon>
        <taxon>Eurotiomycetes</taxon>
        <taxon>Eurotiomycetidae</taxon>
        <taxon>Eurotiales</taxon>
        <taxon>Trichocomaceae</taxon>
        <taxon>Talaromyces</taxon>
        <taxon>Talaromyces sect. Bacilispori</taxon>
    </lineage>
</organism>
<dbReference type="EMBL" id="JAJTJA010000010">
    <property type="protein sequence ID" value="KAH8693204.1"/>
    <property type="molecule type" value="Genomic_DNA"/>
</dbReference>
<name>A0AAD4KQI2_9EURO</name>
<dbReference type="GO" id="GO:0016491">
    <property type="term" value="F:oxidoreductase activity"/>
    <property type="evidence" value="ECO:0007669"/>
    <property type="project" value="UniProtKB-KW"/>
</dbReference>
<accession>A0AAD4KQI2</accession>
<dbReference type="Pfam" id="PF14027">
    <property type="entry name" value="Questin_oxidase"/>
    <property type="match status" value="1"/>
</dbReference>
<reference evidence="2" key="1">
    <citation type="submission" date="2021-12" db="EMBL/GenBank/DDBJ databases">
        <title>Convergent genome expansion in fungi linked to evolution of root-endophyte symbiosis.</title>
        <authorList>
            <consortium name="DOE Joint Genome Institute"/>
            <person name="Ke Y.-H."/>
            <person name="Bonito G."/>
            <person name="Liao H.-L."/>
            <person name="Looney B."/>
            <person name="Rojas-Flechas A."/>
            <person name="Nash J."/>
            <person name="Hameed K."/>
            <person name="Schadt C."/>
            <person name="Martin F."/>
            <person name="Crous P.W."/>
            <person name="Miettinen O."/>
            <person name="Magnuson J.K."/>
            <person name="Labbe J."/>
            <person name="Jacobson D."/>
            <person name="Doktycz M.J."/>
            <person name="Veneault-Fourrey C."/>
            <person name="Kuo A."/>
            <person name="Mondo S."/>
            <person name="Calhoun S."/>
            <person name="Riley R."/>
            <person name="Ohm R."/>
            <person name="LaButti K."/>
            <person name="Andreopoulos B."/>
            <person name="Pangilinan J."/>
            <person name="Nolan M."/>
            <person name="Tritt A."/>
            <person name="Clum A."/>
            <person name="Lipzen A."/>
            <person name="Daum C."/>
            <person name="Barry K."/>
            <person name="Grigoriev I.V."/>
            <person name="Vilgalys R."/>
        </authorList>
    </citation>
    <scope>NUCLEOTIDE SEQUENCE</scope>
    <source>
        <strain evidence="2">PMI_201</strain>
    </source>
</reference>
<evidence type="ECO:0000256" key="1">
    <source>
        <dbReference type="ARBA" id="ARBA00023002"/>
    </source>
</evidence>
<protein>
    <recommendedName>
        <fullName evidence="4">HypA protein</fullName>
    </recommendedName>
</protein>
<comment type="caution">
    <text evidence="2">The sequence shown here is derived from an EMBL/GenBank/DDBJ whole genome shotgun (WGS) entry which is preliminary data.</text>
</comment>
<evidence type="ECO:0000313" key="3">
    <source>
        <dbReference type="Proteomes" id="UP001201262"/>
    </source>
</evidence>
<dbReference type="PANTHER" id="PTHR35870:SF1">
    <property type="entry name" value="PROTEIN, PUTATIVE (AFU_ORTHOLOGUE AFUA_5G03330)-RELATED"/>
    <property type="match status" value="1"/>
</dbReference>
<keyword evidence="3" id="KW-1185">Reference proteome</keyword>
<gene>
    <name evidence="2" type="ORF">BGW36DRAFT_386132</name>
</gene>
<evidence type="ECO:0000313" key="2">
    <source>
        <dbReference type="EMBL" id="KAH8693204.1"/>
    </source>
</evidence>
<dbReference type="AlphaFoldDB" id="A0AAD4KQI2"/>
<keyword evidence="1" id="KW-0560">Oxidoreductase</keyword>
<dbReference type="PANTHER" id="PTHR35870">
    <property type="entry name" value="PROTEIN, PUTATIVE (AFU_ORTHOLOGUE AFUA_5G03330)-RELATED"/>
    <property type="match status" value="1"/>
</dbReference>
<dbReference type="Proteomes" id="UP001201262">
    <property type="component" value="Unassembled WGS sequence"/>
</dbReference>
<dbReference type="GeneID" id="70247272"/>
<dbReference type="InterPro" id="IPR025337">
    <property type="entry name" value="Questin_oxidase-like"/>
</dbReference>
<evidence type="ECO:0008006" key="4">
    <source>
        <dbReference type="Google" id="ProtNLM"/>
    </source>
</evidence>
<dbReference type="RefSeq" id="XP_046069077.1">
    <property type="nucleotide sequence ID" value="XM_046216985.1"/>
</dbReference>